<protein>
    <submittedName>
        <fullName evidence="1">WXG100 family type VII secretion target</fullName>
    </submittedName>
</protein>
<keyword evidence="2" id="KW-1185">Reference proteome</keyword>
<evidence type="ECO:0000313" key="1">
    <source>
        <dbReference type="EMBL" id="NYG54422.1"/>
    </source>
</evidence>
<accession>A0A7Y9RTT5</accession>
<dbReference type="AlphaFoldDB" id="A0A7Y9RTT5"/>
<dbReference type="Gene3D" id="1.10.287.1060">
    <property type="entry name" value="ESAT-6-like"/>
    <property type="match status" value="1"/>
</dbReference>
<organism evidence="1 2">
    <name type="scientific">Nocardioides perillae</name>
    <dbReference type="NCBI Taxonomy" id="1119534"/>
    <lineage>
        <taxon>Bacteria</taxon>
        <taxon>Bacillati</taxon>
        <taxon>Actinomycetota</taxon>
        <taxon>Actinomycetes</taxon>
        <taxon>Propionibacteriales</taxon>
        <taxon>Nocardioidaceae</taxon>
        <taxon>Nocardioides</taxon>
    </lineage>
</organism>
<dbReference type="Proteomes" id="UP000544110">
    <property type="component" value="Unassembled WGS sequence"/>
</dbReference>
<dbReference type="InterPro" id="IPR036689">
    <property type="entry name" value="ESAT-6-like_sf"/>
</dbReference>
<reference evidence="1 2" key="1">
    <citation type="submission" date="2020-07" db="EMBL/GenBank/DDBJ databases">
        <title>Sequencing the genomes of 1000 actinobacteria strains.</title>
        <authorList>
            <person name="Klenk H.-P."/>
        </authorList>
    </citation>
    <scope>NUCLEOTIDE SEQUENCE [LARGE SCALE GENOMIC DNA]</scope>
    <source>
        <strain evidence="1 2">DSM 24552</strain>
    </source>
</reference>
<dbReference type="InterPro" id="IPR010310">
    <property type="entry name" value="T7SS_ESAT-6-like"/>
</dbReference>
<dbReference type="RefSeq" id="WP_179517043.1">
    <property type="nucleotide sequence ID" value="NZ_JACCAC010000001.1"/>
</dbReference>
<dbReference type="EMBL" id="JACCAC010000001">
    <property type="protein sequence ID" value="NYG54422.1"/>
    <property type="molecule type" value="Genomic_DNA"/>
</dbReference>
<dbReference type="SUPFAM" id="SSF140453">
    <property type="entry name" value="EsxAB dimer-like"/>
    <property type="match status" value="1"/>
</dbReference>
<sequence>MTQLSQGPRALSAAAEAVAGTRADVTRVQQEVAGDVAALGQRWSGSGAIAFHRVHTAWQEQQSRVVAALDGFEAALRETEADTGRTDDDQATGFAHYASRLG</sequence>
<comment type="caution">
    <text evidence="1">The sequence shown here is derived from an EMBL/GenBank/DDBJ whole genome shotgun (WGS) entry which is preliminary data.</text>
</comment>
<name>A0A7Y9RTT5_9ACTN</name>
<evidence type="ECO:0000313" key="2">
    <source>
        <dbReference type="Proteomes" id="UP000544110"/>
    </source>
</evidence>
<dbReference type="Pfam" id="PF06013">
    <property type="entry name" value="WXG100"/>
    <property type="match status" value="1"/>
</dbReference>
<gene>
    <name evidence="1" type="ORF">BJ989_000726</name>
</gene>
<proteinExistence type="predicted"/>